<evidence type="ECO:0000256" key="5">
    <source>
        <dbReference type="ARBA" id="ARBA00023237"/>
    </source>
</evidence>
<feature type="domain" description="RagB/SusD" evidence="6">
    <location>
        <begin position="334"/>
        <end position="490"/>
    </location>
</feature>
<sequence>MRNLKQIIIILAGLVAMSSCEKLVTIDDPIDTITTNQVFRDDVQAKAAMAGVYSKLANGNGEGSAAELFSAGLSTVLGGLSSDELSVRIAGTDNPYLQFSTNKILVQNATSPALWSSAYLTIYNANGVIEGIAASTSSLLSQGVRKKLTAESKFIRAFCYFYLVNFFGDLPLALTVDFNQTRYYTRTPVADVYKQIIKDLKEAQADLPTENTGPGNTRIYADKWAATALLARAYLYIRDYENAYKEASAVIANTAQFGLEMDLTKPFLKTSREAIWQFENYTTNYSRGNATGEGAFLIPGRNSEADPQFSLIYYHMTDELVQAFEPTDKRLAQWVGISPVNNTGSPRYFAFKYKMGYYNRVIGGEATEYYTALRLAEQFLIRAEAAANGAAALTDAIDDLNVIRFRAGLNDLPDNLSQQDVFTAIEKERRIELFLEWGHRWFDLKRSGKASSVLSQMFAKQPWAGDYQLLYPIPVNEIINNRNLAPNPGYN</sequence>
<keyword evidence="3" id="KW-0732">Signal</keyword>
<comment type="similarity">
    <text evidence="2">Belongs to the SusD family.</text>
</comment>
<evidence type="ECO:0000256" key="4">
    <source>
        <dbReference type="ARBA" id="ARBA00023136"/>
    </source>
</evidence>
<dbReference type="RefSeq" id="WP_130538775.1">
    <property type="nucleotide sequence ID" value="NZ_CP042431.1"/>
</dbReference>
<dbReference type="Gene3D" id="1.25.40.390">
    <property type="match status" value="1"/>
</dbReference>
<evidence type="ECO:0000256" key="3">
    <source>
        <dbReference type="ARBA" id="ARBA00022729"/>
    </source>
</evidence>
<gene>
    <name evidence="8" type="ORF">EV199_0145</name>
</gene>
<dbReference type="GO" id="GO:0009279">
    <property type="term" value="C:cell outer membrane"/>
    <property type="evidence" value="ECO:0007669"/>
    <property type="project" value="UniProtKB-SubCell"/>
</dbReference>
<dbReference type="InterPro" id="IPR012944">
    <property type="entry name" value="SusD_RagB_dom"/>
</dbReference>
<dbReference type="EMBL" id="SGXA01000001">
    <property type="protein sequence ID" value="RZS74301.1"/>
    <property type="molecule type" value="Genomic_DNA"/>
</dbReference>
<dbReference type="InterPro" id="IPR033985">
    <property type="entry name" value="SusD-like_N"/>
</dbReference>
<dbReference type="Proteomes" id="UP000293874">
    <property type="component" value="Unassembled WGS sequence"/>
</dbReference>
<dbReference type="Pfam" id="PF14322">
    <property type="entry name" value="SusD-like_3"/>
    <property type="match status" value="1"/>
</dbReference>
<name>A0A4Q7MYK0_9BACT</name>
<organism evidence="8 9">
    <name type="scientific">Pseudobacter ginsenosidimutans</name>
    <dbReference type="NCBI Taxonomy" id="661488"/>
    <lineage>
        <taxon>Bacteria</taxon>
        <taxon>Pseudomonadati</taxon>
        <taxon>Bacteroidota</taxon>
        <taxon>Chitinophagia</taxon>
        <taxon>Chitinophagales</taxon>
        <taxon>Chitinophagaceae</taxon>
        <taxon>Pseudobacter</taxon>
    </lineage>
</organism>
<evidence type="ECO:0000256" key="1">
    <source>
        <dbReference type="ARBA" id="ARBA00004442"/>
    </source>
</evidence>
<dbReference type="SUPFAM" id="SSF48452">
    <property type="entry name" value="TPR-like"/>
    <property type="match status" value="1"/>
</dbReference>
<feature type="domain" description="SusD-like N-terminal" evidence="7">
    <location>
        <begin position="97"/>
        <end position="235"/>
    </location>
</feature>
<evidence type="ECO:0000256" key="2">
    <source>
        <dbReference type="ARBA" id="ARBA00006275"/>
    </source>
</evidence>
<comment type="caution">
    <text evidence="8">The sequence shown here is derived from an EMBL/GenBank/DDBJ whole genome shotgun (WGS) entry which is preliminary data.</text>
</comment>
<dbReference type="InterPro" id="IPR011990">
    <property type="entry name" value="TPR-like_helical_dom_sf"/>
</dbReference>
<dbReference type="CDD" id="cd08977">
    <property type="entry name" value="SusD"/>
    <property type="match status" value="1"/>
</dbReference>
<dbReference type="PROSITE" id="PS51257">
    <property type="entry name" value="PROKAR_LIPOPROTEIN"/>
    <property type="match status" value="1"/>
</dbReference>
<comment type="subcellular location">
    <subcellularLocation>
        <location evidence="1">Cell outer membrane</location>
    </subcellularLocation>
</comment>
<reference evidence="8 9" key="1">
    <citation type="submission" date="2019-02" db="EMBL/GenBank/DDBJ databases">
        <title>Genomic Encyclopedia of Type Strains, Phase IV (KMG-IV): sequencing the most valuable type-strain genomes for metagenomic binning, comparative biology and taxonomic classification.</title>
        <authorList>
            <person name="Goeker M."/>
        </authorList>
    </citation>
    <scope>NUCLEOTIDE SEQUENCE [LARGE SCALE GENOMIC DNA]</scope>
    <source>
        <strain evidence="8 9">DSM 18116</strain>
    </source>
</reference>
<evidence type="ECO:0000313" key="8">
    <source>
        <dbReference type="EMBL" id="RZS74301.1"/>
    </source>
</evidence>
<evidence type="ECO:0000259" key="7">
    <source>
        <dbReference type="Pfam" id="PF14322"/>
    </source>
</evidence>
<dbReference type="Pfam" id="PF07980">
    <property type="entry name" value="SusD_RagB"/>
    <property type="match status" value="1"/>
</dbReference>
<evidence type="ECO:0000313" key="9">
    <source>
        <dbReference type="Proteomes" id="UP000293874"/>
    </source>
</evidence>
<proteinExistence type="inferred from homology"/>
<protein>
    <submittedName>
        <fullName evidence="8">SusD-like starch-binding protein associating with outer membrane</fullName>
    </submittedName>
</protein>
<keyword evidence="9" id="KW-1185">Reference proteome</keyword>
<dbReference type="OrthoDB" id="9792139at2"/>
<keyword evidence="5" id="KW-0998">Cell outer membrane</keyword>
<accession>A0A4Q7MYK0</accession>
<keyword evidence="4" id="KW-0472">Membrane</keyword>
<evidence type="ECO:0000259" key="6">
    <source>
        <dbReference type="Pfam" id="PF07980"/>
    </source>
</evidence>
<dbReference type="AlphaFoldDB" id="A0A4Q7MYK0"/>